<dbReference type="AlphaFoldDB" id="A0A1S9PK59"/>
<dbReference type="Proteomes" id="UP000189739">
    <property type="component" value="Unassembled WGS sequence"/>
</dbReference>
<accession>A0A1S9PK59</accession>
<dbReference type="RefSeq" id="WP_078346579.1">
    <property type="nucleotide sequence ID" value="NZ_MBTF01000002.1"/>
</dbReference>
<dbReference type="InterPro" id="IPR029063">
    <property type="entry name" value="SAM-dependent_MTases_sf"/>
</dbReference>
<comment type="caution">
    <text evidence="2">The sequence shown here is derived from an EMBL/GenBank/DDBJ whole genome shotgun (WGS) entry which is preliminary data.</text>
</comment>
<dbReference type="SUPFAM" id="SSF53335">
    <property type="entry name" value="S-adenosyl-L-methionine-dependent methyltransferases"/>
    <property type="match status" value="1"/>
</dbReference>
<dbReference type="OrthoDB" id="9808140at2"/>
<organism evidence="2 3">
    <name type="scientific">Mucilaginibacter pedocola</name>
    <dbReference type="NCBI Taxonomy" id="1792845"/>
    <lineage>
        <taxon>Bacteria</taxon>
        <taxon>Pseudomonadati</taxon>
        <taxon>Bacteroidota</taxon>
        <taxon>Sphingobacteriia</taxon>
        <taxon>Sphingobacteriales</taxon>
        <taxon>Sphingobacteriaceae</taxon>
        <taxon>Mucilaginibacter</taxon>
    </lineage>
</organism>
<reference evidence="2 3" key="1">
    <citation type="submission" date="2016-07" db="EMBL/GenBank/DDBJ databases">
        <title>Genomic analysis of zinc-resistant bacterium Mucilaginibacter pedocola TBZ30.</title>
        <authorList>
            <person name="Huang J."/>
            <person name="Tang J."/>
        </authorList>
    </citation>
    <scope>NUCLEOTIDE SEQUENCE [LARGE SCALE GENOMIC DNA]</scope>
    <source>
        <strain evidence="2 3">TBZ30</strain>
    </source>
</reference>
<dbReference type="EMBL" id="MBTF01000002">
    <property type="protein sequence ID" value="OOQ61299.1"/>
    <property type="molecule type" value="Genomic_DNA"/>
</dbReference>
<evidence type="ECO:0000313" key="3">
    <source>
        <dbReference type="Proteomes" id="UP000189739"/>
    </source>
</evidence>
<dbReference type="STRING" id="1792845.BC343_20150"/>
<dbReference type="InterPro" id="IPR013216">
    <property type="entry name" value="Methyltransf_11"/>
</dbReference>
<gene>
    <name evidence="2" type="ORF">BC343_20150</name>
</gene>
<sequence length="252" mass="28687">MLEQVKQQQNAYEEIYAPEQRSEFDFHITTDPLTRYLRDRRLLKALEVLEQSNPNIREWSVLLTCGGVGGEGLFFKKNGFNNVTVSDISENSLKICNEFDPAIKTIMLNGESLDVPDASYDLVVVQDGLHHLPRPVSGFTEMLRVAKKAVIVIEPYDSLIGNLMGTEWEVQGDATNYVFRWDKNSFTQAVKSYLLKNYKQIKVLRFWDHGLMVSKLAGKLPQGMQRSAAKVIYGLFSPFNWVGNMFVGILVK</sequence>
<name>A0A1S9PK59_9SPHI</name>
<evidence type="ECO:0000259" key="1">
    <source>
        <dbReference type="Pfam" id="PF08241"/>
    </source>
</evidence>
<dbReference type="GO" id="GO:0008757">
    <property type="term" value="F:S-adenosylmethionine-dependent methyltransferase activity"/>
    <property type="evidence" value="ECO:0007669"/>
    <property type="project" value="InterPro"/>
</dbReference>
<dbReference type="Pfam" id="PF08241">
    <property type="entry name" value="Methyltransf_11"/>
    <property type="match status" value="1"/>
</dbReference>
<feature type="domain" description="Methyltransferase type 11" evidence="1">
    <location>
        <begin position="69"/>
        <end position="149"/>
    </location>
</feature>
<evidence type="ECO:0000313" key="2">
    <source>
        <dbReference type="EMBL" id="OOQ61299.1"/>
    </source>
</evidence>
<dbReference type="Gene3D" id="3.40.50.150">
    <property type="entry name" value="Vaccinia Virus protein VP39"/>
    <property type="match status" value="1"/>
</dbReference>
<proteinExistence type="predicted"/>
<keyword evidence="3" id="KW-1185">Reference proteome</keyword>
<protein>
    <recommendedName>
        <fullName evidence="1">Methyltransferase type 11 domain-containing protein</fullName>
    </recommendedName>
</protein>